<keyword evidence="1" id="KW-0812">Transmembrane</keyword>
<accession>A0A517I8E5</accession>
<keyword evidence="1" id="KW-1133">Transmembrane helix</keyword>
<sequence length="76" mass="8354">MEAIILTPIILGMIILYILTPFIKSKISGILWLIIGGLSTLLLLSIEGVNMVVIPFPALMVVIGSLLLFKKIKPYM</sequence>
<feature type="transmembrane region" description="Helical" evidence="1">
    <location>
        <begin position="6"/>
        <end position="23"/>
    </location>
</feature>
<keyword evidence="1" id="KW-0472">Membrane</keyword>
<dbReference type="Proteomes" id="UP000317713">
    <property type="component" value="Chromosome"/>
</dbReference>
<organism evidence="2 3">
    <name type="scientific">Brevibacillus brevis</name>
    <name type="common">Bacillus brevis</name>
    <dbReference type="NCBI Taxonomy" id="1393"/>
    <lineage>
        <taxon>Bacteria</taxon>
        <taxon>Bacillati</taxon>
        <taxon>Bacillota</taxon>
        <taxon>Bacilli</taxon>
        <taxon>Bacillales</taxon>
        <taxon>Paenibacillaceae</taxon>
        <taxon>Brevibacillus</taxon>
    </lineage>
</organism>
<name>A0A517I8E5_BREBE</name>
<feature type="transmembrane region" description="Helical" evidence="1">
    <location>
        <begin position="30"/>
        <end position="46"/>
    </location>
</feature>
<evidence type="ECO:0000313" key="2">
    <source>
        <dbReference type="EMBL" id="QDS35164.1"/>
    </source>
</evidence>
<evidence type="ECO:0000256" key="1">
    <source>
        <dbReference type="SAM" id="Phobius"/>
    </source>
</evidence>
<gene>
    <name evidence="2" type="ORF">FPS98_14790</name>
</gene>
<feature type="transmembrane region" description="Helical" evidence="1">
    <location>
        <begin position="52"/>
        <end position="69"/>
    </location>
</feature>
<dbReference type="AlphaFoldDB" id="A0A517I8E5"/>
<protein>
    <submittedName>
        <fullName evidence="2">Uncharacterized protein</fullName>
    </submittedName>
</protein>
<reference evidence="2 3" key="1">
    <citation type="submission" date="2019-07" db="EMBL/GenBank/DDBJ databases">
        <title>Characterization of Brevibacillus brevis HK544, as a potential biocontrol agent.</title>
        <authorList>
            <person name="Kim H."/>
        </authorList>
    </citation>
    <scope>NUCLEOTIDE SEQUENCE [LARGE SCALE GENOMIC DNA]</scope>
    <source>
        <strain evidence="2 3">HK544</strain>
    </source>
</reference>
<dbReference type="RefSeq" id="WP_144616817.1">
    <property type="nucleotide sequence ID" value="NZ_CP042161.1"/>
</dbReference>
<evidence type="ECO:0000313" key="3">
    <source>
        <dbReference type="Proteomes" id="UP000317713"/>
    </source>
</evidence>
<dbReference type="EMBL" id="CP042161">
    <property type="protein sequence ID" value="QDS35164.1"/>
    <property type="molecule type" value="Genomic_DNA"/>
</dbReference>
<proteinExistence type="predicted"/>